<dbReference type="PANTHER" id="PTHR47959">
    <property type="entry name" value="ATP-DEPENDENT RNA HELICASE RHLE-RELATED"/>
    <property type="match status" value="1"/>
</dbReference>
<evidence type="ECO:0000256" key="2">
    <source>
        <dbReference type="ARBA" id="ARBA00022517"/>
    </source>
</evidence>
<keyword evidence="5" id="KW-0347">Helicase</keyword>
<dbReference type="EMBL" id="NBII01000003">
    <property type="protein sequence ID" value="PAV21397.1"/>
    <property type="molecule type" value="Genomic_DNA"/>
</dbReference>
<evidence type="ECO:0000313" key="13">
    <source>
        <dbReference type="EMBL" id="PAV21397.1"/>
    </source>
</evidence>
<feature type="region of interest" description="Disordered" evidence="10">
    <location>
        <begin position="1"/>
        <end position="109"/>
    </location>
</feature>
<dbReference type="SUPFAM" id="SSF52540">
    <property type="entry name" value="P-loop containing nucleoside triphosphate hydrolases"/>
    <property type="match status" value="1"/>
</dbReference>
<keyword evidence="2" id="KW-0690">Ribosome biogenesis</keyword>
<dbReference type="CDD" id="cd17955">
    <property type="entry name" value="DEADc_DDX49"/>
    <property type="match status" value="1"/>
</dbReference>
<proteinExistence type="predicted"/>
<reference evidence="13 14" key="1">
    <citation type="journal article" date="2017" name="Mol. Ecol.">
        <title>Comparative and population genomic landscape of Phellinus noxius: A hypervariable fungus causing root rot in trees.</title>
        <authorList>
            <person name="Chung C.L."/>
            <person name="Lee T.J."/>
            <person name="Akiba M."/>
            <person name="Lee H.H."/>
            <person name="Kuo T.H."/>
            <person name="Liu D."/>
            <person name="Ke H.M."/>
            <person name="Yokoi T."/>
            <person name="Roa M.B."/>
            <person name="Lu M.J."/>
            <person name="Chang Y.Y."/>
            <person name="Ann P.J."/>
            <person name="Tsai J.N."/>
            <person name="Chen C.Y."/>
            <person name="Tzean S.S."/>
            <person name="Ota Y."/>
            <person name="Hattori T."/>
            <person name="Sahashi N."/>
            <person name="Liou R.F."/>
            <person name="Kikuchi T."/>
            <person name="Tsai I.J."/>
        </authorList>
    </citation>
    <scope>NUCLEOTIDE SEQUENCE [LARGE SCALE GENOMIC DNA]</scope>
    <source>
        <strain evidence="13 14">FFPRI411160</strain>
    </source>
</reference>
<dbReference type="InParanoid" id="A0A286UP69"/>
<evidence type="ECO:0000256" key="10">
    <source>
        <dbReference type="SAM" id="MobiDB-lite"/>
    </source>
</evidence>
<comment type="subcellular location">
    <subcellularLocation>
        <location evidence="1">Nucleus</location>
    </subcellularLocation>
</comment>
<dbReference type="GO" id="GO:0042254">
    <property type="term" value="P:ribosome biogenesis"/>
    <property type="evidence" value="ECO:0007669"/>
    <property type="project" value="UniProtKB-KW"/>
</dbReference>
<dbReference type="PROSITE" id="PS51192">
    <property type="entry name" value="HELICASE_ATP_BIND_1"/>
    <property type="match status" value="1"/>
</dbReference>
<feature type="compositionally biased region" description="Basic and acidic residues" evidence="10">
    <location>
        <begin position="75"/>
        <end position="88"/>
    </location>
</feature>
<dbReference type="Proteomes" id="UP000217199">
    <property type="component" value="Unassembled WGS sequence"/>
</dbReference>
<dbReference type="PROSITE" id="PS51195">
    <property type="entry name" value="Q_MOTIF"/>
    <property type="match status" value="1"/>
</dbReference>
<dbReference type="InterPro" id="IPR027417">
    <property type="entry name" value="P-loop_NTPase"/>
</dbReference>
<dbReference type="PROSITE" id="PS00039">
    <property type="entry name" value="DEAD_ATP_HELICASE"/>
    <property type="match status" value="1"/>
</dbReference>
<dbReference type="Pfam" id="PF00270">
    <property type="entry name" value="DEAD"/>
    <property type="match status" value="1"/>
</dbReference>
<evidence type="ECO:0000256" key="6">
    <source>
        <dbReference type="ARBA" id="ARBA00022840"/>
    </source>
</evidence>
<dbReference type="InterPro" id="IPR011545">
    <property type="entry name" value="DEAD/DEAH_box_helicase_dom"/>
</dbReference>
<dbReference type="AlphaFoldDB" id="A0A286UP69"/>
<keyword evidence="8" id="KW-0539">Nucleus</keyword>
<dbReference type="PANTHER" id="PTHR47959:SF24">
    <property type="entry name" value="ATP-DEPENDENT RNA HELICASE"/>
    <property type="match status" value="1"/>
</dbReference>
<gene>
    <name evidence="13" type="ORF">PNOK_0402400</name>
</gene>
<evidence type="ECO:0000256" key="1">
    <source>
        <dbReference type="ARBA" id="ARBA00004123"/>
    </source>
</evidence>
<name>A0A286UP69_9AGAM</name>
<dbReference type="GO" id="GO:0005524">
    <property type="term" value="F:ATP binding"/>
    <property type="evidence" value="ECO:0007669"/>
    <property type="project" value="UniProtKB-KW"/>
</dbReference>
<dbReference type="GO" id="GO:0003724">
    <property type="term" value="F:RNA helicase activity"/>
    <property type="evidence" value="ECO:0007669"/>
    <property type="project" value="InterPro"/>
</dbReference>
<dbReference type="InterPro" id="IPR014001">
    <property type="entry name" value="Helicase_ATP-bd"/>
</dbReference>
<protein>
    <submittedName>
        <fullName evidence="13">DEAD-domain-containing</fullName>
    </submittedName>
</protein>
<keyword evidence="4" id="KW-0378">Hydrolase</keyword>
<evidence type="ECO:0000256" key="4">
    <source>
        <dbReference type="ARBA" id="ARBA00022801"/>
    </source>
</evidence>
<sequence>MKSPEWELDDLDADDLLKQIEQPQRKRRKISKEKTLHSDDPEYPNMRRNSISEESEEDEDGPSVAAEEEEELEGEELKSNLLPDDRVSRLKLPARTPLPERASRTKDSTPKEHVAFVDLGVSKALVASLSKMSIRAPTEVQAACIPPLIAGRDCVGNAKTGSGKTIAFALPILQKLSVDPYGIYALVLTPTRELAFQISEQFAVLGSPLNIQTSVIVGGMDMIAQAIELNNRPHVVVATPGRIVDHLKSSSGEWDLSRVKFLVLDEADRLLTPTFAPELSHIFEKL</sequence>
<dbReference type="GO" id="GO:0016787">
    <property type="term" value="F:hydrolase activity"/>
    <property type="evidence" value="ECO:0007669"/>
    <property type="project" value="UniProtKB-KW"/>
</dbReference>
<keyword evidence="3" id="KW-0547">Nucleotide-binding</keyword>
<evidence type="ECO:0000256" key="5">
    <source>
        <dbReference type="ARBA" id="ARBA00022806"/>
    </source>
</evidence>
<dbReference type="OrthoDB" id="10261904at2759"/>
<evidence type="ECO:0000256" key="3">
    <source>
        <dbReference type="ARBA" id="ARBA00022741"/>
    </source>
</evidence>
<evidence type="ECO:0000256" key="8">
    <source>
        <dbReference type="ARBA" id="ARBA00023242"/>
    </source>
</evidence>
<feature type="domain" description="DEAD-box RNA helicase Q" evidence="12">
    <location>
        <begin position="114"/>
        <end position="142"/>
    </location>
</feature>
<feature type="compositionally biased region" description="Acidic residues" evidence="10">
    <location>
        <begin position="1"/>
        <end position="14"/>
    </location>
</feature>
<evidence type="ECO:0000259" key="11">
    <source>
        <dbReference type="PROSITE" id="PS51192"/>
    </source>
</evidence>
<dbReference type="Gene3D" id="3.40.50.300">
    <property type="entry name" value="P-loop containing nucleotide triphosphate hydrolases"/>
    <property type="match status" value="1"/>
</dbReference>
<feature type="compositionally biased region" description="Acidic residues" evidence="10">
    <location>
        <begin position="53"/>
        <end position="74"/>
    </location>
</feature>
<comment type="caution">
    <text evidence="13">The sequence shown here is derived from an EMBL/GenBank/DDBJ whole genome shotgun (WGS) entry which is preliminary data.</text>
</comment>
<keyword evidence="6" id="KW-0067">ATP-binding</keyword>
<evidence type="ECO:0000259" key="12">
    <source>
        <dbReference type="PROSITE" id="PS51195"/>
    </source>
</evidence>
<dbReference type="InterPro" id="IPR000629">
    <property type="entry name" value="RNA-helicase_DEAD-box_CS"/>
</dbReference>
<dbReference type="STRING" id="2282107.A0A286UP69"/>
<keyword evidence="7" id="KW-0694">RNA-binding</keyword>
<dbReference type="GO" id="GO:0003723">
    <property type="term" value="F:RNA binding"/>
    <property type="evidence" value="ECO:0007669"/>
    <property type="project" value="UniProtKB-KW"/>
</dbReference>
<evidence type="ECO:0000256" key="7">
    <source>
        <dbReference type="ARBA" id="ARBA00022884"/>
    </source>
</evidence>
<organism evidence="13 14">
    <name type="scientific">Pyrrhoderma noxium</name>
    <dbReference type="NCBI Taxonomy" id="2282107"/>
    <lineage>
        <taxon>Eukaryota</taxon>
        <taxon>Fungi</taxon>
        <taxon>Dikarya</taxon>
        <taxon>Basidiomycota</taxon>
        <taxon>Agaricomycotina</taxon>
        <taxon>Agaricomycetes</taxon>
        <taxon>Hymenochaetales</taxon>
        <taxon>Hymenochaetaceae</taxon>
        <taxon>Pyrrhoderma</taxon>
    </lineage>
</organism>
<dbReference type="InterPro" id="IPR014014">
    <property type="entry name" value="RNA_helicase_DEAD_Q_motif"/>
</dbReference>
<evidence type="ECO:0000256" key="9">
    <source>
        <dbReference type="PROSITE-ProRule" id="PRU00552"/>
    </source>
</evidence>
<dbReference type="GO" id="GO:0005634">
    <property type="term" value="C:nucleus"/>
    <property type="evidence" value="ECO:0007669"/>
    <property type="project" value="UniProtKB-SubCell"/>
</dbReference>
<accession>A0A286UP69</accession>
<feature type="short sequence motif" description="Q motif" evidence="9">
    <location>
        <begin position="114"/>
        <end position="142"/>
    </location>
</feature>
<evidence type="ECO:0000313" key="14">
    <source>
        <dbReference type="Proteomes" id="UP000217199"/>
    </source>
</evidence>
<dbReference type="SMART" id="SM00487">
    <property type="entry name" value="DEXDc"/>
    <property type="match status" value="1"/>
</dbReference>
<feature type="domain" description="Helicase ATP-binding" evidence="11">
    <location>
        <begin position="145"/>
        <end position="286"/>
    </location>
</feature>
<keyword evidence="14" id="KW-1185">Reference proteome</keyword>
<dbReference type="InterPro" id="IPR050079">
    <property type="entry name" value="DEAD_box_RNA_helicase"/>
</dbReference>
<dbReference type="GO" id="GO:0005829">
    <property type="term" value="C:cytosol"/>
    <property type="evidence" value="ECO:0007669"/>
    <property type="project" value="TreeGrafter"/>
</dbReference>
<dbReference type="GO" id="GO:0010467">
    <property type="term" value="P:gene expression"/>
    <property type="evidence" value="ECO:0007669"/>
    <property type="project" value="UniProtKB-ARBA"/>
</dbReference>